<dbReference type="Proteomes" id="UP001364695">
    <property type="component" value="Unassembled WGS sequence"/>
</dbReference>
<dbReference type="EMBL" id="JAWDIE010000022">
    <property type="protein sequence ID" value="MEJ7139223.1"/>
    <property type="molecule type" value="Genomic_DNA"/>
</dbReference>
<protein>
    <submittedName>
        <fullName evidence="1">FMN-binding negative transcriptional regulator</fullName>
    </submittedName>
</protein>
<evidence type="ECO:0000313" key="2">
    <source>
        <dbReference type="Proteomes" id="UP001364695"/>
    </source>
</evidence>
<evidence type="ECO:0000313" key="1">
    <source>
        <dbReference type="EMBL" id="MEJ7139223.1"/>
    </source>
</evidence>
<name>A0ACC6P4X1_9BURK</name>
<keyword evidence="2" id="KW-1185">Reference proteome</keyword>
<sequence length="212" mass="22992">MYIPAHFAVDDPAALHDLIRQHPLGDLVTHGAQGLDANPLPFELDAQAGPHGTLRAHVARANPLAQQVRDGDAVLVIFRAEQGYISPGWYPSKAETHRLVPTWNYRVAHAHGRIRLRDDGRFLRGLLARLTRTHEAGQPQPWKMGDAPPGHIDTLLQSIVGLEIELTQLVGKFKLSQNREVRDRLGAADALDATGDSQSAALAGAMRGAGQG</sequence>
<gene>
    <name evidence="1" type="ORF">RV045_12415</name>
</gene>
<accession>A0ACC6P4X1</accession>
<reference evidence="1" key="1">
    <citation type="submission" date="2023-10" db="EMBL/GenBank/DDBJ databases">
        <title>Amphibacter perezi, gen. nov., sp. nov. a novel taxa of the family Comamonadaceae, class Betaproteobacteria isolated from the skin microbiota of Pelophylax perezi from different populations.</title>
        <authorList>
            <person name="Costa S."/>
            <person name="Proenca D.N."/>
            <person name="Lopes I."/>
            <person name="Morais P.V."/>
        </authorList>
    </citation>
    <scope>NUCLEOTIDE SEQUENCE</scope>
    <source>
        <strain evidence="1">SL12-8</strain>
    </source>
</reference>
<organism evidence="1 2">
    <name type="scientific">Amphibiibacter pelophylacis</name>
    <dbReference type="NCBI Taxonomy" id="1799477"/>
    <lineage>
        <taxon>Bacteria</taxon>
        <taxon>Pseudomonadati</taxon>
        <taxon>Pseudomonadota</taxon>
        <taxon>Betaproteobacteria</taxon>
        <taxon>Burkholderiales</taxon>
        <taxon>Sphaerotilaceae</taxon>
        <taxon>Amphibiibacter</taxon>
    </lineage>
</organism>
<comment type="caution">
    <text evidence="1">The sequence shown here is derived from an EMBL/GenBank/DDBJ whole genome shotgun (WGS) entry which is preliminary data.</text>
</comment>
<proteinExistence type="predicted"/>